<accession>A0A6A6ED67</accession>
<feature type="signal peptide" evidence="9">
    <location>
        <begin position="1"/>
        <end position="23"/>
    </location>
</feature>
<evidence type="ECO:0000259" key="10">
    <source>
        <dbReference type="Pfam" id="PF05730"/>
    </source>
</evidence>
<keyword evidence="5" id="KW-0325">Glycoprotein</keyword>
<evidence type="ECO:0000313" key="11">
    <source>
        <dbReference type="EMBL" id="KAF2188498.1"/>
    </source>
</evidence>
<keyword evidence="6 9" id="KW-0732">Signal</keyword>
<dbReference type="GO" id="GO:0005576">
    <property type="term" value="C:extracellular region"/>
    <property type="evidence" value="ECO:0007669"/>
    <property type="project" value="UniProtKB-SubCell"/>
</dbReference>
<comment type="subcellular location">
    <subcellularLocation>
        <location evidence="1">Membrane</location>
        <topology evidence="1">Lipid-anchor</topology>
        <topology evidence="1">GPI-anchor</topology>
    </subcellularLocation>
    <subcellularLocation>
        <location evidence="2">Secreted</location>
    </subcellularLocation>
</comment>
<feature type="chain" id="PRO_5025693940" description="CFEM domain-containing protein" evidence="9">
    <location>
        <begin position="24"/>
        <end position="142"/>
    </location>
</feature>
<name>A0A6A6ED67_9PEZI</name>
<reference evidence="11" key="1">
    <citation type="journal article" date="2020" name="Stud. Mycol.">
        <title>101 Dothideomycetes genomes: a test case for predicting lifestyles and emergence of pathogens.</title>
        <authorList>
            <person name="Haridas S."/>
            <person name="Albert R."/>
            <person name="Binder M."/>
            <person name="Bloem J."/>
            <person name="Labutti K."/>
            <person name="Salamov A."/>
            <person name="Andreopoulos B."/>
            <person name="Baker S."/>
            <person name="Barry K."/>
            <person name="Bills G."/>
            <person name="Bluhm B."/>
            <person name="Cannon C."/>
            <person name="Castanera R."/>
            <person name="Culley D."/>
            <person name="Daum C."/>
            <person name="Ezra D."/>
            <person name="Gonzalez J."/>
            <person name="Henrissat B."/>
            <person name="Kuo A."/>
            <person name="Liang C."/>
            <person name="Lipzen A."/>
            <person name="Lutzoni F."/>
            <person name="Magnuson J."/>
            <person name="Mondo S."/>
            <person name="Nolan M."/>
            <person name="Ohm R."/>
            <person name="Pangilinan J."/>
            <person name="Park H.-J."/>
            <person name="Ramirez L."/>
            <person name="Alfaro M."/>
            <person name="Sun H."/>
            <person name="Tritt A."/>
            <person name="Yoshinaga Y."/>
            <person name="Zwiers L.-H."/>
            <person name="Turgeon B."/>
            <person name="Goodwin S."/>
            <person name="Spatafora J."/>
            <person name="Crous P."/>
            <person name="Grigoriev I."/>
        </authorList>
    </citation>
    <scope>NUCLEOTIDE SEQUENCE</scope>
    <source>
        <strain evidence="11">CBS 207.26</strain>
    </source>
</reference>
<gene>
    <name evidence="11" type="ORF">K469DRAFT_703071</name>
</gene>
<sequence length="142" mass="15391">MRFTALAFTFSAAIMVTAQQGSAIDWSCIKTQPEYTALLPPCSQHCHAHGLTNNGCDPNDFICHCKSFWRTASLIEPCTDDPAQYSCSQDETLTFVGLAGQFCSFWNATADAAQKAVKDECGGTCKPSVTKYEFVGIPTAKC</sequence>
<feature type="domain" description="CFEM" evidence="10">
    <location>
        <begin position="38"/>
        <end position="104"/>
    </location>
</feature>
<evidence type="ECO:0000256" key="1">
    <source>
        <dbReference type="ARBA" id="ARBA00004589"/>
    </source>
</evidence>
<dbReference type="Pfam" id="PF05730">
    <property type="entry name" value="CFEM"/>
    <property type="match status" value="1"/>
</dbReference>
<evidence type="ECO:0000256" key="7">
    <source>
        <dbReference type="ARBA" id="ARBA00023157"/>
    </source>
</evidence>
<evidence type="ECO:0000313" key="12">
    <source>
        <dbReference type="Proteomes" id="UP000800200"/>
    </source>
</evidence>
<evidence type="ECO:0000256" key="6">
    <source>
        <dbReference type="ARBA" id="ARBA00022729"/>
    </source>
</evidence>
<proteinExistence type="inferred from homology"/>
<protein>
    <recommendedName>
        <fullName evidence="10">CFEM domain-containing protein</fullName>
    </recommendedName>
</protein>
<dbReference type="InterPro" id="IPR008427">
    <property type="entry name" value="Extracellular_membr_CFEM_dom"/>
</dbReference>
<dbReference type="EMBL" id="ML994623">
    <property type="protein sequence ID" value="KAF2188498.1"/>
    <property type="molecule type" value="Genomic_DNA"/>
</dbReference>
<keyword evidence="5" id="KW-0336">GPI-anchor</keyword>
<organism evidence="11 12">
    <name type="scientific">Zopfia rhizophila CBS 207.26</name>
    <dbReference type="NCBI Taxonomy" id="1314779"/>
    <lineage>
        <taxon>Eukaryota</taxon>
        <taxon>Fungi</taxon>
        <taxon>Dikarya</taxon>
        <taxon>Ascomycota</taxon>
        <taxon>Pezizomycotina</taxon>
        <taxon>Dothideomycetes</taxon>
        <taxon>Dothideomycetes incertae sedis</taxon>
        <taxon>Zopfiaceae</taxon>
        <taxon>Zopfia</taxon>
    </lineage>
</organism>
<evidence type="ECO:0000256" key="3">
    <source>
        <dbReference type="ARBA" id="ARBA00010031"/>
    </source>
</evidence>
<evidence type="ECO:0000256" key="2">
    <source>
        <dbReference type="ARBA" id="ARBA00004613"/>
    </source>
</evidence>
<keyword evidence="5" id="KW-0472">Membrane</keyword>
<keyword evidence="8" id="KW-0449">Lipoprotein</keyword>
<evidence type="ECO:0000256" key="9">
    <source>
        <dbReference type="SAM" id="SignalP"/>
    </source>
</evidence>
<keyword evidence="12" id="KW-1185">Reference proteome</keyword>
<dbReference type="AlphaFoldDB" id="A0A6A6ED67"/>
<comment type="similarity">
    <text evidence="3">Belongs to the RBT5 family.</text>
</comment>
<keyword evidence="7" id="KW-1015">Disulfide bond</keyword>
<dbReference type="Proteomes" id="UP000800200">
    <property type="component" value="Unassembled WGS sequence"/>
</dbReference>
<dbReference type="GO" id="GO:0098552">
    <property type="term" value="C:side of membrane"/>
    <property type="evidence" value="ECO:0007669"/>
    <property type="project" value="UniProtKB-KW"/>
</dbReference>
<evidence type="ECO:0000256" key="8">
    <source>
        <dbReference type="ARBA" id="ARBA00023288"/>
    </source>
</evidence>
<keyword evidence="4" id="KW-0964">Secreted</keyword>
<dbReference type="OrthoDB" id="3932980at2759"/>
<evidence type="ECO:0000256" key="4">
    <source>
        <dbReference type="ARBA" id="ARBA00022525"/>
    </source>
</evidence>
<evidence type="ECO:0000256" key="5">
    <source>
        <dbReference type="ARBA" id="ARBA00022622"/>
    </source>
</evidence>